<dbReference type="EMBL" id="WIXE01005160">
    <property type="protein sequence ID" value="KAK5982406.1"/>
    <property type="molecule type" value="Genomic_DNA"/>
</dbReference>
<accession>A0AAN8FN65</accession>
<keyword evidence="2" id="KW-1185">Reference proteome</keyword>
<dbReference type="Proteomes" id="UP001331761">
    <property type="component" value="Unassembled WGS sequence"/>
</dbReference>
<organism evidence="1 2">
    <name type="scientific">Trichostrongylus colubriformis</name>
    <name type="common">Black scour worm</name>
    <dbReference type="NCBI Taxonomy" id="6319"/>
    <lineage>
        <taxon>Eukaryota</taxon>
        <taxon>Metazoa</taxon>
        <taxon>Ecdysozoa</taxon>
        <taxon>Nematoda</taxon>
        <taxon>Chromadorea</taxon>
        <taxon>Rhabditida</taxon>
        <taxon>Rhabditina</taxon>
        <taxon>Rhabditomorpha</taxon>
        <taxon>Strongyloidea</taxon>
        <taxon>Trichostrongylidae</taxon>
        <taxon>Trichostrongylus</taxon>
    </lineage>
</organism>
<evidence type="ECO:0000313" key="1">
    <source>
        <dbReference type="EMBL" id="KAK5982406.1"/>
    </source>
</evidence>
<protein>
    <submittedName>
        <fullName evidence="1">Uncharacterized protein</fullName>
    </submittedName>
</protein>
<reference evidence="1 2" key="1">
    <citation type="submission" date="2019-10" db="EMBL/GenBank/DDBJ databases">
        <title>Assembly and Annotation for the nematode Trichostrongylus colubriformis.</title>
        <authorList>
            <person name="Martin J."/>
        </authorList>
    </citation>
    <scope>NUCLEOTIDE SEQUENCE [LARGE SCALE GENOMIC DNA]</scope>
    <source>
        <strain evidence="1">G859</strain>
        <tissue evidence="1">Whole worm</tissue>
    </source>
</reference>
<dbReference type="AlphaFoldDB" id="A0AAN8FN65"/>
<sequence>MIKETRAVNTNRHVYKVNSNKRDDIGYRSAGLAGLGHLLVMTTITHSDMQWIFVHHLLRNETVLRGSGLLSCLQRSNAYFEELSRLQQETSHTNDGQNTVVGGDEQHAGGDTILSAELFEGTELLKKVEQIRNKAKSEQVKSARLELFTGLAAWLHITGAALE</sequence>
<name>A0AAN8FN65_TRICO</name>
<evidence type="ECO:0000313" key="2">
    <source>
        <dbReference type="Proteomes" id="UP001331761"/>
    </source>
</evidence>
<proteinExistence type="predicted"/>
<comment type="caution">
    <text evidence="1">The sequence shown here is derived from an EMBL/GenBank/DDBJ whole genome shotgun (WGS) entry which is preliminary data.</text>
</comment>
<gene>
    <name evidence="1" type="ORF">GCK32_017877</name>
</gene>